<dbReference type="AlphaFoldDB" id="A0A926EWY7"/>
<dbReference type="PROSITE" id="PS52050">
    <property type="entry name" value="WYL"/>
    <property type="match status" value="1"/>
</dbReference>
<reference evidence="4" key="1">
    <citation type="submission" date="2020-08" db="EMBL/GenBank/DDBJ databases">
        <title>Genome public.</title>
        <authorList>
            <person name="Liu C."/>
            <person name="Sun Q."/>
        </authorList>
    </citation>
    <scope>NUCLEOTIDE SEQUENCE</scope>
    <source>
        <strain evidence="4">BX21</strain>
    </source>
</reference>
<feature type="domain" description="WYL" evidence="2">
    <location>
        <begin position="137"/>
        <end position="207"/>
    </location>
</feature>
<dbReference type="PANTHER" id="PTHR34580">
    <property type="match status" value="1"/>
</dbReference>
<dbReference type="InterPro" id="IPR036388">
    <property type="entry name" value="WH-like_DNA-bd_sf"/>
</dbReference>
<evidence type="ECO:0000313" key="4">
    <source>
        <dbReference type="EMBL" id="MBC8587959.1"/>
    </source>
</evidence>
<name>A0A926EWY7_9FIRM</name>
<feature type="domain" description="WCX" evidence="3">
    <location>
        <begin position="237"/>
        <end position="310"/>
    </location>
</feature>
<evidence type="ECO:0000259" key="2">
    <source>
        <dbReference type="Pfam" id="PF13280"/>
    </source>
</evidence>
<sequence length="318" mass="37466">MSKLSNILNMYLLIQGRGIIKVKELAEIIEVSPRMIKQYKDDLEQAGIYIGSKRGRYGGYYLENGIDLKELSIKKEELESLKMANEIIKSGNYLFSSDFEIFTYKMLNYQNDFEGVDFFTKDSFKPLAMKEKERQNWNIIKKAIINKRKVKMSYKPIKSDGNQKELSTRIVHPYGTFSHKGAIYFFGYCEMRKEVRYFKLSRIESLDLLNQKFSINIKYDFKSTIRKSFGIIDDDLFHLKLKISYPMSQLVKEKQYSINQSIVEIDEDTIIFEADLKGYKEVKSWVMSMGKHAEVMEPEKLREDIIEEIKILGEMYDK</sequence>
<gene>
    <name evidence="4" type="ORF">H8707_06880</name>
</gene>
<keyword evidence="5" id="KW-1185">Reference proteome</keyword>
<proteinExistence type="predicted"/>
<dbReference type="InterPro" id="IPR013196">
    <property type="entry name" value="HTH_11"/>
</dbReference>
<dbReference type="Pfam" id="PF08279">
    <property type="entry name" value="HTH_11"/>
    <property type="match status" value="1"/>
</dbReference>
<dbReference type="InterPro" id="IPR026881">
    <property type="entry name" value="WYL_dom"/>
</dbReference>
<dbReference type="Pfam" id="PF13280">
    <property type="entry name" value="WYL"/>
    <property type="match status" value="1"/>
</dbReference>
<comment type="caution">
    <text evidence="4">The sequence shown here is derived from an EMBL/GenBank/DDBJ whole genome shotgun (WGS) entry which is preliminary data.</text>
</comment>
<dbReference type="InterPro" id="IPR051534">
    <property type="entry name" value="CBASS_pafABC_assoc_protein"/>
</dbReference>
<dbReference type="PANTHER" id="PTHR34580:SF9">
    <property type="entry name" value="SLL5097 PROTEIN"/>
    <property type="match status" value="1"/>
</dbReference>
<dbReference type="Pfam" id="PF25583">
    <property type="entry name" value="WCX"/>
    <property type="match status" value="1"/>
</dbReference>
<dbReference type="SUPFAM" id="SSF46785">
    <property type="entry name" value="Winged helix' DNA-binding domain"/>
    <property type="match status" value="1"/>
</dbReference>
<protein>
    <submittedName>
        <fullName evidence="4">Transcriptional regulator</fullName>
    </submittedName>
</protein>
<dbReference type="EMBL" id="JACRTG010000017">
    <property type="protein sequence ID" value="MBC8587959.1"/>
    <property type="molecule type" value="Genomic_DNA"/>
</dbReference>
<dbReference type="Proteomes" id="UP000601171">
    <property type="component" value="Unassembled WGS sequence"/>
</dbReference>
<evidence type="ECO:0000259" key="1">
    <source>
        <dbReference type="Pfam" id="PF08279"/>
    </source>
</evidence>
<dbReference type="InterPro" id="IPR057727">
    <property type="entry name" value="WCX_dom"/>
</dbReference>
<evidence type="ECO:0000313" key="5">
    <source>
        <dbReference type="Proteomes" id="UP000601171"/>
    </source>
</evidence>
<feature type="domain" description="Helix-turn-helix type 11" evidence="1">
    <location>
        <begin position="10"/>
        <end position="60"/>
    </location>
</feature>
<evidence type="ECO:0000259" key="3">
    <source>
        <dbReference type="Pfam" id="PF25583"/>
    </source>
</evidence>
<accession>A0A926EWY7</accession>
<dbReference type="Gene3D" id="1.10.10.10">
    <property type="entry name" value="Winged helix-like DNA-binding domain superfamily/Winged helix DNA-binding domain"/>
    <property type="match status" value="1"/>
</dbReference>
<dbReference type="InterPro" id="IPR036390">
    <property type="entry name" value="WH_DNA-bd_sf"/>
</dbReference>
<dbReference type="RefSeq" id="WP_262429415.1">
    <property type="nucleotide sequence ID" value="NZ_JACRTG010000017.1"/>
</dbReference>
<organism evidence="4 5">
    <name type="scientific">Paratissierella segnis</name>
    <dbReference type="NCBI Taxonomy" id="2763679"/>
    <lineage>
        <taxon>Bacteria</taxon>
        <taxon>Bacillati</taxon>
        <taxon>Bacillota</taxon>
        <taxon>Tissierellia</taxon>
        <taxon>Tissierellales</taxon>
        <taxon>Tissierellaceae</taxon>
        <taxon>Paratissierella</taxon>
    </lineage>
</organism>